<comment type="caution">
    <text evidence="1">The sequence shown here is derived from an EMBL/GenBank/DDBJ whole genome shotgun (WGS) entry which is preliminary data.</text>
</comment>
<organism evidence="1">
    <name type="scientific">marine sediment metagenome</name>
    <dbReference type="NCBI Taxonomy" id="412755"/>
    <lineage>
        <taxon>unclassified sequences</taxon>
        <taxon>metagenomes</taxon>
        <taxon>ecological metagenomes</taxon>
    </lineage>
</organism>
<gene>
    <name evidence="1" type="ORF">LCGC14_3114190</name>
</gene>
<reference evidence="1" key="1">
    <citation type="journal article" date="2015" name="Nature">
        <title>Complex archaea that bridge the gap between prokaryotes and eukaryotes.</title>
        <authorList>
            <person name="Spang A."/>
            <person name="Saw J.H."/>
            <person name="Jorgensen S.L."/>
            <person name="Zaremba-Niedzwiedzka K."/>
            <person name="Martijn J."/>
            <person name="Lind A.E."/>
            <person name="van Eijk R."/>
            <person name="Schleper C."/>
            <person name="Guy L."/>
            <person name="Ettema T.J."/>
        </authorList>
    </citation>
    <scope>NUCLEOTIDE SEQUENCE</scope>
</reference>
<name>A0A0F8YU55_9ZZZZ</name>
<sequence>MFEDLISKKNPYSFNIRTQYPHCKSTFITLFSVQGIMNDKRKQEVYCRMCAKRWYLIHTKDMKYAFIQYI</sequence>
<dbReference type="EMBL" id="LAZR01067475">
    <property type="protein sequence ID" value="KKK51516.1"/>
    <property type="molecule type" value="Genomic_DNA"/>
</dbReference>
<accession>A0A0F8YU55</accession>
<protein>
    <submittedName>
        <fullName evidence="1">Uncharacterized protein</fullName>
    </submittedName>
</protein>
<evidence type="ECO:0000313" key="1">
    <source>
        <dbReference type="EMBL" id="KKK51516.1"/>
    </source>
</evidence>
<proteinExistence type="predicted"/>
<dbReference type="AlphaFoldDB" id="A0A0F8YU55"/>